<dbReference type="PANTHER" id="PTHR34203:SF15">
    <property type="entry name" value="SLL1173 PROTEIN"/>
    <property type="match status" value="1"/>
</dbReference>
<keyword evidence="3" id="KW-1185">Reference proteome</keyword>
<evidence type="ECO:0000313" key="2">
    <source>
        <dbReference type="EMBL" id="APG04449.1"/>
    </source>
</evidence>
<dbReference type="Proteomes" id="UP000182987">
    <property type="component" value="Chromosome"/>
</dbReference>
<dbReference type="SUPFAM" id="SSF53335">
    <property type="entry name" value="S-adenosyl-L-methionine-dependent methyltransferases"/>
    <property type="match status" value="1"/>
</dbReference>
<dbReference type="RefSeq" id="WP_046968518.1">
    <property type="nucleotide sequence ID" value="NZ_CP017480.1"/>
</dbReference>
<dbReference type="KEGG" id="lrz:BJI69_11425"/>
<dbReference type="InterPro" id="IPR052514">
    <property type="entry name" value="SAM-dependent_MTase"/>
</dbReference>
<accession>A0A1L3ETR9</accession>
<dbReference type="AlphaFoldDB" id="A0A1L3ETR9"/>
<evidence type="ECO:0000259" key="1">
    <source>
        <dbReference type="Pfam" id="PF05050"/>
    </source>
</evidence>
<dbReference type="EMBL" id="CP017480">
    <property type="protein sequence ID" value="APG04449.1"/>
    <property type="molecule type" value="Genomic_DNA"/>
</dbReference>
<name>A0A1L3ETR9_9GAMM</name>
<dbReference type="NCBIfam" id="TIGR01444">
    <property type="entry name" value="fkbM_fam"/>
    <property type="match status" value="1"/>
</dbReference>
<organism evidence="2 3">
    <name type="scientific">Luteibacter rhizovicinus DSM 16549</name>
    <dbReference type="NCBI Taxonomy" id="1440763"/>
    <lineage>
        <taxon>Bacteria</taxon>
        <taxon>Pseudomonadati</taxon>
        <taxon>Pseudomonadota</taxon>
        <taxon>Gammaproteobacteria</taxon>
        <taxon>Lysobacterales</taxon>
        <taxon>Rhodanobacteraceae</taxon>
        <taxon>Luteibacter</taxon>
    </lineage>
</organism>
<sequence length="301" mass="32854">MCVLADLKRIASHLVRGESQGRTVKRTGNDNLSASRLPRAATIDIAGQAYLIHSDDDYLKAVGATFEPDTIALFRHFSRDTVLDIGANVGLTALALSRMANRVHAFEPSPTTFAFLRENTSSNAAIVLHNVGLGDHSGEFELTFSPSSRAGGFVSGGTPVSGGHVTEKIDVRRLDDLAAELDLDALAFVKIDVEGFEGGVLRGGLNTIMRFKPVVALELNHWCLNAFQRTSVPDFLDFLRGVFPILYAVEGSTYLDLHDPQENYIVMYHHILHMKYVTLVGAFSADQVTSFRAGMHHRATG</sequence>
<evidence type="ECO:0000313" key="3">
    <source>
        <dbReference type="Proteomes" id="UP000182987"/>
    </source>
</evidence>
<dbReference type="InterPro" id="IPR006342">
    <property type="entry name" value="FkbM_mtfrase"/>
</dbReference>
<dbReference type="Pfam" id="PF05050">
    <property type="entry name" value="Methyltransf_21"/>
    <property type="match status" value="1"/>
</dbReference>
<dbReference type="PANTHER" id="PTHR34203">
    <property type="entry name" value="METHYLTRANSFERASE, FKBM FAMILY PROTEIN"/>
    <property type="match status" value="1"/>
</dbReference>
<dbReference type="OrthoDB" id="663022at2"/>
<reference evidence="3" key="1">
    <citation type="submission" date="2016-09" db="EMBL/GenBank/DDBJ databases">
        <authorList>
            <person name="Lysoe E."/>
        </authorList>
    </citation>
    <scope>NUCLEOTIDE SEQUENCE [LARGE SCALE GENOMIC DNA]</scope>
    <source>
        <strain evidence="3">LJ96T</strain>
    </source>
</reference>
<gene>
    <name evidence="2" type="ORF">BJI69_11425</name>
</gene>
<feature type="domain" description="Methyltransferase FkbM" evidence="1">
    <location>
        <begin position="84"/>
        <end position="239"/>
    </location>
</feature>
<proteinExistence type="predicted"/>
<dbReference type="InterPro" id="IPR029063">
    <property type="entry name" value="SAM-dependent_MTases_sf"/>
</dbReference>
<protein>
    <recommendedName>
        <fullName evidence="1">Methyltransferase FkbM domain-containing protein</fullName>
    </recommendedName>
</protein>
<dbReference type="Gene3D" id="3.40.50.150">
    <property type="entry name" value="Vaccinia Virus protein VP39"/>
    <property type="match status" value="1"/>
</dbReference>
<dbReference type="STRING" id="1440763.BJI69_11425"/>